<comment type="subcellular location">
    <subcellularLocation>
        <location evidence="1">Cell membrane</location>
        <topology evidence="1">Multi-pass membrane protein</topology>
    </subcellularLocation>
</comment>
<evidence type="ECO:0000256" key="1">
    <source>
        <dbReference type="ARBA" id="ARBA00004651"/>
    </source>
</evidence>
<dbReference type="PANTHER" id="PTHR30472">
    <property type="entry name" value="FERRIC ENTEROBACTIN TRANSPORT SYSTEM PERMEASE PROTEIN"/>
    <property type="match status" value="1"/>
</dbReference>
<protein>
    <submittedName>
        <fullName evidence="9">Iron ABC transporter permease</fullName>
    </submittedName>
</protein>
<dbReference type="Gene3D" id="1.10.3470.10">
    <property type="entry name" value="ABC transporter involved in vitamin B12 uptake, BtuC"/>
    <property type="match status" value="1"/>
</dbReference>
<evidence type="ECO:0000313" key="10">
    <source>
        <dbReference type="Proteomes" id="UP000253303"/>
    </source>
</evidence>
<name>A0A366M6K0_9ACTN</name>
<dbReference type="RefSeq" id="WP_113980027.1">
    <property type="nucleotide sequence ID" value="NZ_QMEY01000002.1"/>
</dbReference>
<keyword evidence="10" id="KW-1185">Reference proteome</keyword>
<dbReference type="AlphaFoldDB" id="A0A366M6K0"/>
<dbReference type="EMBL" id="QMEY01000002">
    <property type="protein sequence ID" value="RBQ21072.1"/>
    <property type="molecule type" value="Genomic_DNA"/>
</dbReference>
<keyword evidence="4" id="KW-1003">Cell membrane</keyword>
<dbReference type="Pfam" id="PF01032">
    <property type="entry name" value="FecCD"/>
    <property type="match status" value="1"/>
</dbReference>
<feature type="transmembrane region" description="Helical" evidence="8">
    <location>
        <begin position="234"/>
        <end position="261"/>
    </location>
</feature>
<evidence type="ECO:0000256" key="6">
    <source>
        <dbReference type="ARBA" id="ARBA00022989"/>
    </source>
</evidence>
<dbReference type="Proteomes" id="UP000253303">
    <property type="component" value="Unassembled WGS sequence"/>
</dbReference>
<evidence type="ECO:0000256" key="2">
    <source>
        <dbReference type="ARBA" id="ARBA00007935"/>
    </source>
</evidence>
<feature type="transmembrane region" description="Helical" evidence="8">
    <location>
        <begin position="304"/>
        <end position="322"/>
    </location>
</feature>
<keyword evidence="3" id="KW-0813">Transport</keyword>
<dbReference type="GO" id="GO:0005886">
    <property type="term" value="C:plasma membrane"/>
    <property type="evidence" value="ECO:0007669"/>
    <property type="project" value="UniProtKB-SubCell"/>
</dbReference>
<evidence type="ECO:0000256" key="8">
    <source>
        <dbReference type="SAM" id="Phobius"/>
    </source>
</evidence>
<organism evidence="9 10">
    <name type="scientific">Spongiactinospora rosea</name>
    <dbReference type="NCBI Taxonomy" id="2248750"/>
    <lineage>
        <taxon>Bacteria</taxon>
        <taxon>Bacillati</taxon>
        <taxon>Actinomycetota</taxon>
        <taxon>Actinomycetes</taxon>
        <taxon>Streptosporangiales</taxon>
        <taxon>Streptosporangiaceae</taxon>
        <taxon>Spongiactinospora</taxon>
    </lineage>
</organism>
<dbReference type="OrthoDB" id="9782305at2"/>
<sequence>MSKTDSPRRFAFLAGGVVLLVVAAVASVSVGAHGVPLEEVWRALTAYAGTDDHLIVLDVRGPRTVLGIAVGAALGVSGALIQAMTRNPLAEPGLLGVTSGAGFAITLGGALGLGGSQPAQLTLAAVGAVLVAALVYAVGRTSPLRLVLTGLALSSVLAGLSLGLRLMLPDVFDEYRFWSIGSLAGREQAPLTLPLLVIAGAVLGALALSRSLGALALGEQVAHGLGGHVTRTRVVALLIVTLLAGAATAVAGPITFAGLIVPHLVRRAAGGSVGWLIALTVIVGPVLLVAADVLARVLLPTGEVPVGVVTAFLGGPALIWAVRRYGTVSL</sequence>
<dbReference type="GO" id="GO:0033214">
    <property type="term" value="P:siderophore-iron import into cell"/>
    <property type="evidence" value="ECO:0007669"/>
    <property type="project" value="TreeGrafter"/>
</dbReference>
<gene>
    <name evidence="9" type="ORF">DP939_08460</name>
</gene>
<dbReference type="PANTHER" id="PTHR30472:SF1">
    <property type="entry name" value="FE(3+) DICITRATE TRANSPORT SYSTEM PERMEASE PROTEIN FECC-RELATED"/>
    <property type="match status" value="1"/>
</dbReference>
<dbReference type="GO" id="GO:0022857">
    <property type="term" value="F:transmembrane transporter activity"/>
    <property type="evidence" value="ECO:0007669"/>
    <property type="project" value="InterPro"/>
</dbReference>
<feature type="transmembrane region" description="Helical" evidence="8">
    <location>
        <begin position="119"/>
        <end position="139"/>
    </location>
</feature>
<comment type="caution">
    <text evidence="9">The sequence shown here is derived from an EMBL/GenBank/DDBJ whole genome shotgun (WGS) entry which is preliminary data.</text>
</comment>
<keyword evidence="6 8" id="KW-1133">Transmembrane helix</keyword>
<dbReference type="SUPFAM" id="SSF81345">
    <property type="entry name" value="ABC transporter involved in vitamin B12 uptake, BtuC"/>
    <property type="match status" value="1"/>
</dbReference>
<proteinExistence type="inferred from homology"/>
<feature type="transmembrane region" description="Helical" evidence="8">
    <location>
        <begin position="64"/>
        <end position="81"/>
    </location>
</feature>
<dbReference type="InterPro" id="IPR037294">
    <property type="entry name" value="ABC_BtuC-like"/>
</dbReference>
<keyword evidence="5 8" id="KW-0812">Transmembrane</keyword>
<comment type="similarity">
    <text evidence="2">Belongs to the binding-protein-dependent transport system permease family. FecCD subfamily.</text>
</comment>
<feature type="transmembrane region" description="Helical" evidence="8">
    <location>
        <begin position="146"/>
        <end position="168"/>
    </location>
</feature>
<evidence type="ECO:0000256" key="4">
    <source>
        <dbReference type="ARBA" id="ARBA00022475"/>
    </source>
</evidence>
<dbReference type="CDD" id="cd06550">
    <property type="entry name" value="TM_ABC_iron-siderophores_like"/>
    <property type="match status" value="1"/>
</dbReference>
<feature type="transmembrane region" description="Helical" evidence="8">
    <location>
        <begin position="188"/>
        <end position="208"/>
    </location>
</feature>
<evidence type="ECO:0000256" key="3">
    <source>
        <dbReference type="ARBA" id="ARBA00022448"/>
    </source>
</evidence>
<evidence type="ECO:0000313" key="9">
    <source>
        <dbReference type="EMBL" id="RBQ21072.1"/>
    </source>
</evidence>
<evidence type="ECO:0000256" key="5">
    <source>
        <dbReference type="ARBA" id="ARBA00022692"/>
    </source>
</evidence>
<feature type="transmembrane region" description="Helical" evidence="8">
    <location>
        <begin position="273"/>
        <end position="295"/>
    </location>
</feature>
<feature type="transmembrane region" description="Helical" evidence="8">
    <location>
        <begin position="93"/>
        <end position="113"/>
    </location>
</feature>
<accession>A0A366M6K0</accession>
<dbReference type="InterPro" id="IPR000522">
    <property type="entry name" value="ABC_transptr_permease_BtuC"/>
</dbReference>
<evidence type="ECO:0000256" key="7">
    <source>
        <dbReference type="ARBA" id="ARBA00023136"/>
    </source>
</evidence>
<keyword evidence="7 8" id="KW-0472">Membrane</keyword>
<reference evidence="9 10" key="1">
    <citation type="submission" date="2018-06" db="EMBL/GenBank/DDBJ databases">
        <title>Sphaerisporangium craniellae sp. nov., isolated from a marine sponge in the South China Sea.</title>
        <authorList>
            <person name="Li L."/>
        </authorList>
    </citation>
    <scope>NUCLEOTIDE SEQUENCE [LARGE SCALE GENOMIC DNA]</scope>
    <source>
        <strain evidence="9 10">LHW63015</strain>
    </source>
</reference>